<reference evidence="9 10" key="1">
    <citation type="submission" date="2019-02" db="EMBL/GenBank/DDBJ databases">
        <title>Kribbella capetownensis sp. nov. and Kribbella speibonae sp. nov., isolated from soil.</title>
        <authorList>
            <person name="Curtis S.M."/>
            <person name="Norton I."/>
            <person name="Everest G.J."/>
            <person name="Meyers P.R."/>
        </authorList>
    </citation>
    <scope>NUCLEOTIDE SEQUENCE [LARGE SCALE GENOMIC DNA]</scope>
    <source>
        <strain evidence="9 10">SK5</strain>
    </source>
</reference>
<dbReference type="RefSeq" id="WP_131460811.1">
    <property type="nucleotide sequence ID" value="NZ_SJJY01000001.1"/>
</dbReference>
<keyword evidence="6" id="KW-0119">Carbohydrate metabolism</keyword>
<dbReference type="EMBL" id="SJJY01000001">
    <property type="protein sequence ID" value="TCC28156.1"/>
    <property type="molecule type" value="Genomic_DNA"/>
</dbReference>
<evidence type="ECO:0000256" key="6">
    <source>
        <dbReference type="ARBA" id="ARBA00023277"/>
    </source>
</evidence>
<dbReference type="Pfam" id="PF06964">
    <property type="entry name" value="Alpha-L-AF_C"/>
    <property type="match status" value="1"/>
</dbReference>
<dbReference type="PANTHER" id="PTHR43576:SF3">
    <property type="entry name" value="ALPHA-L-ARABINOFURANOSIDASE C"/>
    <property type="match status" value="1"/>
</dbReference>
<dbReference type="InterPro" id="IPR013780">
    <property type="entry name" value="Glyco_hydro_b"/>
</dbReference>
<dbReference type="SMART" id="SM00813">
    <property type="entry name" value="Alpha-L-AF_C"/>
    <property type="match status" value="1"/>
</dbReference>
<keyword evidence="5" id="KW-0378">Hydrolase</keyword>
<dbReference type="PANTHER" id="PTHR43576">
    <property type="entry name" value="ALPHA-L-ARABINOFURANOSIDASE C-RELATED"/>
    <property type="match status" value="1"/>
</dbReference>
<comment type="similarity">
    <text evidence="2">Belongs to the glycosyl hydrolase 51 family.</text>
</comment>
<protein>
    <recommendedName>
        <fullName evidence="4">non-reducing end alpha-L-arabinofuranosidase</fullName>
        <ecNumber evidence="4">3.2.1.55</ecNumber>
    </recommendedName>
</protein>
<evidence type="ECO:0000256" key="3">
    <source>
        <dbReference type="ARBA" id="ARBA00011165"/>
    </source>
</evidence>
<organism evidence="9 10">
    <name type="scientific">Kribbella speibonae</name>
    <dbReference type="NCBI Taxonomy" id="1572660"/>
    <lineage>
        <taxon>Bacteria</taxon>
        <taxon>Bacillati</taxon>
        <taxon>Actinomycetota</taxon>
        <taxon>Actinomycetes</taxon>
        <taxon>Propionibacteriales</taxon>
        <taxon>Kribbellaceae</taxon>
        <taxon>Kribbella</taxon>
    </lineage>
</organism>
<dbReference type="Proteomes" id="UP000292385">
    <property type="component" value="Unassembled WGS sequence"/>
</dbReference>
<comment type="catalytic activity">
    <reaction evidence="1">
        <text>Hydrolysis of terminal non-reducing alpha-L-arabinofuranoside residues in alpha-L-arabinosides.</text>
        <dbReference type="EC" id="3.2.1.55"/>
    </reaction>
</comment>
<keyword evidence="7" id="KW-0326">Glycosidase</keyword>
<dbReference type="Gene3D" id="2.60.40.1180">
    <property type="entry name" value="Golgi alpha-mannosidase II"/>
    <property type="match status" value="1"/>
</dbReference>
<dbReference type="InterPro" id="IPR055235">
    <property type="entry name" value="ASD1_cat"/>
</dbReference>
<evidence type="ECO:0000256" key="4">
    <source>
        <dbReference type="ARBA" id="ARBA00012670"/>
    </source>
</evidence>
<evidence type="ECO:0000256" key="5">
    <source>
        <dbReference type="ARBA" id="ARBA00022801"/>
    </source>
</evidence>
<sequence>MPAATLTIDPAFTIAPVNRRTFGTFVEHMGRCVYTGIYEPGHATADEDGFRKDVLELTRELGVSVVRYPGGNFVSGYRWEDGVGPRPDRPRRLDLAWHSVETNEFGLDEFSRWCAKAGVEPMMAINLGTRGVQEALDLLEYTNHPGGTTLSDLREQHGASPYGIKLWCLGNELDGPWQVGHKTPTEYGRLAAETARAMRMIDRDLQLVACGSSSSKMPLFGTWERDVLRETYEFVEYISCHAYYGNDDGDTASFLASAVDMDHFIESVVATADHVGAELKSSKKIGISFDEWNVWYGERSRRTDGPGDQWEVAPRRIEDEYNVTDAVVVGNLLISLLRHSDRVGVACLAQLANVIAPIMTEPGGAAWRQPTFHPFAITSRLAAGQVLRVETDSPTVTTAKFGEVSAVDAVATYDDGKLAVFAVNRSTEGPIEITIDVSRSGVSTIDEAVIVHDTDGLATNTPEHPDRITPQKVDAQLVDGRLTMTLPAISWTALSLSAPSLSTN</sequence>
<evidence type="ECO:0000256" key="2">
    <source>
        <dbReference type="ARBA" id="ARBA00007186"/>
    </source>
</evidence>
<proteinExistence type="inferred from homology"/>
<evidence type="ECO:0000313" key="9">
    <source>
        <dbReference type="EMBL" id="TCC28156.1"/>
    </source>
</evidence>
<evidence type="ECO:0000256" key="1">
    <source>
        <dbReference type="ARBA" id="ARBA00001462"/>
    </source>
</evidence>
<dbReference type="SUPFAM" id="SSF51445">
    <property type="entry name" value="(Trans)glycosidases"/>
    <property type="match status" value="1"/>
</dbReference>
<gene>
    <name evidence="9" type="ORF">E0H58_09620</name>
</gene>
<feature type="domain" description="Alpha-L-arabinofuranosidase C-terminal" evidence="8">
    <location>
        <begin position="290"/>
        <end position="490"/>
    </location>
</feature>
<dbReference type="InterPro" id="IPR017853">
    <property type="entry name" value="GH"/>
</dbReference>
<dbReference type="Pfam" id="PF22848">
    <property type="entry name" value="ASD1_dom"/>
    <property type="match status" value="1"/>
</dbReference>
<accession>A0ABY2AI65</accession>
<dbReference type="Gene3D" id="3.20.20.80">
    <property type="entry name" value="Glycosidases"/>
    <property type="match status" value="1"/>
</dbReference>
<evidence type="ECO:0000259" key="8">
    <source>
        <dbReference type="SMART" id="SM00813"/>
    </source>
</evidence>
<evidence type="ECO:0000256" key="7">
    <source>
        <dbReference type="ARBA" id="ARBA00023295"/>
    </source>
</evidence>
<evidence type="ECO:0000313" key="10">
    <source>
        <dbReference type="Proteomes" id="UP000292385"/>
    </source>
</evidence>
<dbReference type="SUPFAM" id="SSF51011">
    <property type="entry name" value="Glycosyl hydrolase domain"/>
    <property type="match status" value="1"/>
</dbReference>
<name>A0ABY2AI65_9ACTN</name>
<comment type="subunit">
    <text evidence="3">Homohexamer; trimer of dimers.</text>
</comment>
<dbReference type="InterPro" id="IPR010720">
    <property type="entry name" value="Alpha-L-AF_C"/>
</dbReference>
<dbReference type="EC" id="3.2.1.55" evidence="4"/>
<comment type="caution">
    <text evidence="9">The sequence shown here is derived from an EMBL/GenBank/DDBJ whole genome shotgun (WGS) entry which is preliminary data.</text>
</comment>
<keyword evidence="10" id="KW-1185">Reference proteome</keyword>